<sequence>MWVQDDVRTKDQVWRATAFLVVIANLVLAVVEIVHYAGADASCPTDVTEYLECSHRTLDVMDDSYTWMTIASIPLLLGMFLPLRPSTTPWRIACVAVLALSFVVRLILMLTH</sequence>
<organism evidence="2 3">
    <name type="scientific">Kribbella capetownensis</name>
    <dbReference type="NCBI Taxonomy" id="1572659"/>
    <lineage>
        <taxon>Bacteria</taxon>
        <taxon>Bacillati</taxon>
        <taxon>Actinomycetota</taxon>
        <taxon>Actinomycetes</taxon>
        <taxon>Propionibacteriales</taxon>
        <taxon>Kribbellaceae</taxon>
        <taxon>Kribbella</taxon>
    </lineage>
</organism>
<dbReference type="OrthoDB" id="9834137at2"/>
<reference evidence="2 3" key="1">
    <citation type="submission" date="2019-02" db="EMBL/GenBank/DDBJ databases">
        <title>Kribbella capetownensis sp. nov. and Kribbella speibonae sp. nov., isolated from soil.</title>
        <authorList>
            <person name="Curtis S.M."/>
            <person name="Norton I."/>
            <person name="Everest G.J."/>
            <person name="Meyers P.R."/>
        </authorList>
    </citation>
    <scope>NUCLEOTIDE SEQUENCE [LARGE SCALE GENOMIC DNA]</scope>
    <source>
        <strain evidence="2 3">YM53</strain>
    </source>
</reference>
<keyword evidence="1" id="KW-1133">Transmembrane helix</keyword>
<keyword evidence="3" id="KW-1185">Reference proteome</keyword>
<dbReference type="EMBL" id="SJKD01000007">
    <property type="protein sequence ID" value="TCC45814.1"/>
    <property type="molecule type" value="Genomic_DNA"/>
</dbReference>
<feature type="transmembrane region" description="Helical" evidence="1">
    <location>
        <begin position="12"/>
        <end position="31"/>
    </location>
</feature>
<evidence type="ECO:0000313" key="2">
    <source>
        <dbReference type="EMBL" id="TCC45814.1"/>
    </source>
</evidence>
<feature type="transmembrane region" description="Helical" evidence="1">
    <location>
        <begin position="65"/>
        <end position="83"/>
    </location>
</feature>
<accession>A0A4R0JJA7</accession>
<dbReference type="RefSeq" id="WP_131516912.1">
    <property type="nucleotide sequence ID" value="NZ_SJKD01000007.1"/>
</dbReference>
<dbReference type="AlphaFoldDB" id="A0A4R0JJA7"/>
<feature type="transmembrane region" description="Helical" evidence="1">
    <location>
        <begin position="90"/>
        <end position="110"/>
    </location>
</feature>
<name>A0A4R0JJA7_9ACTN</name>
<dbReference type="Proteomes" id="UP000293342">
    <property type="component" value="Unassembled WGS sequence"/>
</dbReference>
<evidence type="ECO:0000313" key="3">
    <source>
        <dbReference type="Proteomes" id="UP000293342"/>
    </source>
</evidence>
<keyword evidence="1" id="KW-0472">Membrane</keyword>
<comment type="caution">
    <text evidence="2">The sequence shown here is derived from an EMBL/GenBank/DDBJ whole genome shotgun (WGS) entry which is preliminary data.</text>
</comment>
<gene>
    <name evidence="2" type="ORF">E0H75_29295</name>
</gene>
<evidence type="ECO:0000256" key="1">
    <source>
        <dbReference type="SAM" id="Phobius"/>
    </source>
</evidence>
<protein>
    <submittedName>
        <fullName evidence="2">Uncharacterized protein</fullName>
    </submittedName>
</protein>
<keyword evidence="1" id="KW-0812">Transmembrane</keyword>
<proteinExistence type="predicted"/>